<dbReference type="PANTHER" id="PTHR33408:SF2">
    <property type="entry name" value="TRANSPOSASE DDE DOMAIN-CONTAINING PROTEIN"/>
    <property type="match status" value="1"/>
</dbReference>
<dbReference type="EMBL" id="FUXC01000004">
    <property type="protein sequence ID" value="SJZ67317.1"/>
    <property type="molecule type" value="Genomic_DNA"/>
</dbReference>
<dbReference type="Pfam" id="PF13751">
    <property type="entry name" value="DDE_Tnp_1_6"/>
    <property type="match status" value="1"/>
</dbReference>
<sequence>MSKEKMRIRLKTQEGQKIYSKRKTTVEPVFGIIKRVMGFRQFLMRGLENIGIEWDLVTISYNVSRMYALKNLSLAKM</sequence>
<dbReference type="InterPro" id="IPR025668">
    <property type="entry name" value="Tnp_DDE_dom"/>
</dbReference>
<evidence type="ECO:0000313" key="3">
    <source>
        <dbReference type="Proteomes" id="UP000190395"/>
    </source>
</evidence>
<dbReference type="Proteomes" id="UP000190395">
    <property type="component" value="Unassembled WGS sequence"/>
</dbReference>
<organism evidence="2 3">
    <name type="scientific">Treponema berlinense</name>
    <dbReference type="NCBI Taxonomy" id="225004"/>
    <lineage>
        <taxon>Bacteria</taxon>
        <taxon>Pseudomonadati</taxon>
        <taxon>Spirochaetota</taxon>
        <taxon>Spirochaetia</taxon>
        <taxon>Spirochaetales</taxon>
        <taxon>Treponemataceae</taxon>
        <taxon>Treponema</taxon>
    </lineage>
</organism>
<dbReference type="PANTHER" id="PTHR33408">
    <property type="entry name" value="TRANSPOSASE"/>
    <property type="match status" value="1"/>
</dbReference>
<keyword evidence="3" id="KW-1185">Reference proteome</keyword>
<evidence type="ECO:0000259" key="1">
    <source>
        <dbReference type="Pfam" id="PF13751"/>
    </source>
</evidence>
<reference evidence="2 3" key="1">
    <citation type="submission" date="2017-02" db="EMBL/GenBank/DDBJ databases">
        <authorList>
            <person name="Peterson S.W."/>
        </authorList>
    </citation>
    <scope>NUCLEOTIDE SEQUENCE [LARGE SCALE GENOMIC DNA]</scope>
    <source>
        <strain evidence="2 3">ATCC BAA-909</strain>
    </source>
</reference>
<feature type="domain" description="Transposase DDE" evidence="1">
    <location>
        <begin position="3"/>
        <end position="66"/>
    </location>
</feature>
<protein>
    <submittedName>
        <fullName evidence="2">Transposase DDE domain-containing protein</fullName>
    </submittedName>
</protein>
<gene>
    <name evidence="2" type="ORF">SAMN02745152_00888</name>
</gene>
<dbReference type="OrthoDB" id="1121830at2"/>
<dbReference type="STRING" id="225004.SAMN02745152_00888"/>
<proteinExistence type="predicted"/>
<accession>A0A1T4MKC9</accession>
<evidence type="ECO:0000313" key="2">
    <source>
        <dbReference type="EMBL" id="SJZ67317.1"/>
    </source>
</evidence>
<name>A0A1T4MKC9_9SPIR</name>
<dbReference type="AlphaFoldDB" id="A0A1T4MKC9"/>